<dbReference type="Gene3D" id="3.40.50.300">
    <property type="entry name" value="P-loop containing nucleotide triphosphate hydrolases"/>
    <property type="match status" value="1"/>
</dbReference>
<dbReference type="SUPFAM" id="SSF52540">
    <property type="entry name" value="P-loop containing nucleoside triphosphate hydrolases"/>
    <property type="match status" value="2"/>
</dbReference>
<dbReference type="Proteomes" id="UP000027215">
    <property type="component" value="Chromosome"/>
</dbReference>
<dbReference type="PANTHER" id="PTHR45629:SF7">
    <property type="entry name" value="DNA EXCISION REPAIR PROTEIN ERCC-6-RELATED"/>
    <property type="match status" value="1"/>
</dbReference>
<feature type="domain" description="Helicase ATP-binding" evidence="2">
    <location>
        <begin position="11"/>
        <end position="181"/>
    </location>
</feature>
<dbReference type="HOGENOM" id="CLU_029251_0_0_6"/>
<dbReference type="InterPro" id="IPR050496">
    <property type="entry name" value="SNF2_RAD54_helicase_repair"/>
</dbReference>
<evidence type="ECO:0000259" key="2">
    <source>
        <dbReference type="PROSITE" id="PS51192"/>
    </source>
</evidence>
<dbReference type="InterPro" id="IPR000330">
    <property type="entry name" value="SNF2_N"/>
</dbReference>
<dbReference type="PATRIC" id="fig|155920.8.peg.1267"/>
<dbReference type="AlphaFoldDB" id="A0A060HA87"/>
<dbReference type="SMART" id="SM00487">
    <property type="entry name" value="DEXDc"/>
    <property type="match status" value="1"/>
</dbReference>
<evidence type="ECO:0000313" key="4">
    <source>
        <dbReference type="Proteomes" id="UP000027215"/>
    </source>
</evidence>
<gene>
    <name evidence="3" type="ORF">D934_05335</name>
</gene>
<dbReference type="InterPro" id="IPR038718">
    <property type="entry name" value="SNF2-like_sf"/>
</dbReference>
<dbReference type="InterPro" id="IPR027417">
    <property type="entry name" value="P-loop_NTPase"/>
</dbReference>
<keyword evidence="1" id="KW-0347">Helicase</keyword>
<keyword evidence="1" id="KW-0547">Nucleotide-binding</keyword>
<dbReference type="KEGG" id="xfs:D934_05335"/>
<keyword evidence="1" id="KW-0067">ATP-binding</keyword>
<dbReference type="EMBL" id="CP006696">
    <property type="protein sequence ID" value="AIC09837.1"/>
    <property type="molecule type" value="Genomic_DNA"/>
</dbReference>
<sequence>MNLRPYQHTIVDFILTHPRCNLFVPMGLGKTVATLTALDVLLVVEDIAPILVIAPLRVAATTWPDEVAKFPHLRHLRVSVVVGSAAARRHALEQEADIYCINYDTLKWLVEFYKDRWPFRMVVADECSKLKGFRLRQGTRRARALATHVHTKVERYVGLTGTPAPNGLQDLWALMWMVDRGARLGTHFKAFIDRWFRAMQIGSDPHAVRFVPTPHASQEIQDKIRDICLSLDPHAYFDLRQPIVNTIRVALPAHAQRLYKAMEQDMFIALECGAEVEAFNAASKTIKCLQLANGALYTDDTRQAWEVVHDAKLEALHDIIEEAAGMPVLVAYHFKSDVARLQRAFPKGRALDKHPDTIRDWNAGNIPVLFAHPASAGHGLNLQDGGNILVFFGHWWDLEQYQQIIERIGPTRQAQAGHTRPVFIHHIVAAGTVDELVMARRESKREVQDLLLEAVKRRETGKPLTSQGAMTR</sequence>
<evidence type="ECO:0000313" key="3">
    <source>
        <dbReference type="EMBL" id="AIC09837.1"/>
    </source>
</evidence>
<keyword evidence="1" id="KW-0378">Hydrolase</keyword>
<accession>A0A060HA87</accession>
<protein>
    <recommendedName>
        <fullName evidence="2">Helicase ATP-binding domain-containing protein</fullName>
    </recommendedName>
</protein>
<dbReference type="Pfam" id="PF00176">
    <property type="entry name" value="SNF2-rel_dom"/>
    <property type="match status" value="1"/>
</dbReference>
<dbReference type="PROSITE" id="PS51192">
    <property type="entry name" value="HELICASE_ATP_BIND_1"/>
    <property type="match status" value="1"/>
</dbReference>
<dbReference type="InterPro" id="IPR014001">
    <property type="entry name" value="Helicase_ATP-bd"/>
</dbReference>
<proteinExistence type="predicted"/>
<dbReference type="GO" id="GO:0005524">
    <property type="term" value="F:ATP binding"/>
    <property type="evidence" value="ECO:0007669"/>
    <property type="project" value="InterPro"/>
</dbReference>
<evidence type="ECO:0000256" key="1">
    <source>
        <dbReference type="ARBA" id="ARBA00022806"/>
    </source>
</evidence>
<dbReference type="RefSeq" id="WP_020851618.1">
    <property type="nucleotide sequence ID" value="NZ_CP006696.1"/>
</dbReference>
<dbReference type="PANTHER" id="PTHR45629">
    <property type="entry name" value="SNF2/RAD54 FAMILY MEMBER"/>
    <property type="match status" value="1"/>
</dbReference>
<dbReference type="Gene3D" id="3.40.50.10810">
    <property type="entry name" value="Tandem AAA-ATPase domain"/>
    <property type="match status" value="1"/>
</dbReference>
<organism evidence="3 4">
    <name type="scientific">Xylella fastidiosa subsp. sandyi Ann-1</name>
    <dbReference type="NCBI Taxonomy" id="155920"/>
    <lineage>
        <taxon>Bacteria</taxon>
        <taxon>Pseudomonadati</taxon>
        <taxon>Pseudomonadota</taxon>
        <taxon>Gammaproteobacteria</taxon>
        <taxon>Lysobacterales</taxon>
        <taxon>Lysobacteraceae</taxon>
        <taxon>Xylella</taxon>
    </lineage>
</organism>
<reference evidence="3 4" key="1">
    <citation type="submission" date="2013-08" db="EMBL/GenBank/DDBJ databases">
        <authorList>
            <person name="Stouthamer R."/>
            <person name="Nunney L."/>
        </authorList>
    </citation>
    <scope>NUCLEOTIDE SEQUENCE [LARGE SCALE GENOMIC DNA]</scope>
    <source>
        <strain evidence="4">ann-1</strain>
    </source>
</reference>
<name>A0A060HA87_XYLFS</name>